<dbReference type="Proteomes" id="UP000270185">
    <property type="component" value="Chromosome"/>
</dbReference>
<dbReference type="GO" id="GO:0006508">
    <property type="term" value="P:proteolysis"/>
    <property type="evidence" value="ECO:0007669"/>
    <property type="project" value="InterPro"/>
</dbReference>
<dbReference type="PANTHER" id="PTHR10443">
    <property type="entry name" value="MICROSOMAL DIPEPTIDASE"/>
    <property type="match status" value="1"/>
</dbReference>
<dbReference type="GO" id="GO:0070573">
    <property type="term" value="F:metallodipeptidase activity"/>
    <property type="evidence" value="ECO:0007669"/>
    <property type="project" value="InterPro"/>
</dbReference>
<dbReference type="RefSeq" id="WP_125022924.1">
    <property type="nucleotide sequence ID" value="NZ_CP034159.1"/>
</dbReference>
<protein>
    <submittedName>
        <fullName evidence="1">Peptidase</fullName>
    </submittedName>
</protein>
<keyword evidence="2" id="KW-1185">Reference proteome</keyword>
<dbReference type="OrthoDB" id="9804920at2"/>
<evidence type="ECO:0000313" key="2">
    <source>
        <dbReference type="Proteomes" id="UP000270185"/>
    </source>
</evidence>
<dbReference type="PANTHER" id="PTHR10443:SF12">
    <property type="entry name" value="DIPEPTIDASE"/>
    <property type="match status" value="1"/>
</dbReference>
<dbReference type="Pfam" id="PF01244">
    <property type="entry name" value="Peptidase_M19"/>
    <property type="match status" value="1"/>
</dbReference>
<dbReference type="InterPro" id="IPR008257">
    <property type="entry name" value="Pept_M19"/>
</dbReference>
<dbReference type="AlphaFoldDB" id="A0A3G8XGB6"/>
<name>A0A3G8XGB6_9FLAO</name>
<dbReference type="SUPFAM" id="SSF51556">
    <property type="entry name" value="Metallo-dependent hydrolases"/>
    <property type="match status" value="1"/>
</dbReference>
<sequence>MNQPVIDLHCDLLSYLTRPESSIYNTEDVGCAVPYLTKGNVKLQIMAIFAPVEYNSHEFGLKQSEIFKNLNKEENELYRFEKHHLANFHTNENIGMLASVESGSAFCDENISLKEGFQNLEKIIENVGSILYIGFTHHAENRFGGGNYSTAGLKNDGKALIDYMHNRKIAIDFSHTSDALAYDILNYISKQNINVPIIASHSNYRPVFDHKRNLPDDVAKEIIHQKGLIGLNFVRAFVNPENANALEEHVAHGISLGGKNAICYGADYFYTKDHPDKSRIPFYFAAHENAGCYPEINTELENQFGAEKMNKISSQNALDFIARIWKA</sequence>
<dbReference type="Gene3D" id="3.20.20.140">
    <property type="entry name" value="Metal-dependent hydrolases"/>
    <property type="match status" value="1"/>
</dbReference>
<dbReference type="EMBL" id="CP034159">
    <property type="protein sequence ID" value="AZI32432.1"/>
    <property type="molecule type" value="Genomic_DNA"/>
</dbReference>
<accession>A0A3G8XGB6</accession>
<reference evidence="2" key="1">
    <citation type="submission" date="2018-11" db="EMBL/GenBank/DDBJ databases">
        <title>Proposal to divide the Flavobacteriaceae and reorganize its genera based on Amino Acid Identity values calculated from whole genome sequences.</title>
        <authorList>
            <person name="Nicholson A.C."/>
            <person name="Gulvik C.A."/>
            <person name="Whitney A.M."/>
            <person name="Humrighouse B.W."/>
            <person name="Bell M."/>
            <person name="Holmes B."/>
            <person name="Steigerwalt A.G."/>
            <person name="Villarma A."/>
            <person name="Sheth M."/>
            <person name="Batra D."/>
            <person name="Pryor J."/>
            <person name="Bernardet J.-F."/>
            <person name="Hugo C."/>
            <person name="Kampfer P."/>
            <person name="Newman J.D."/>
            <person name="McQuiston J.R."/>
        </authorList>
    </citation>
    <scope>NUCLEOTIDE SEQUENCE [LARGE SCALE GENOMIC DNA]</scope>
    <source>
        <strain evidence="2">G0081</strain>
    </source>
</reference>
<evidence type="ECO:0000313" key="1">
    <source>
        <dbReference type="EMBL" id="AZI32432.1"/>
    </source>
</evidence>
<dbReference type="PROSITE" id="PS51365">
    <property type="entry name" value="RENAL_DIPEPTIDASE_2"/>
    <property type="match status" value="1"/>
</dbReference>
<organism evidence="1 2">
    <name type="scientific">Kaistella carnis</name>
    <dbReference type="NCBI Taxonomy" id="1241979"/>
    <lineage>
        <taxon>Bacteria</taxon>
        <taxon>Pseudomonadati</taxon>
        <taxon>Bacteroidota</taxon>
        <taxon>Flavobacteriia</taxon>
        <taxon>Flavobacteriales</taxon>
        <taxon>Weeksellaceae</taxon>
        <taxon>Chryseobacterium group</taxon>
        <taxon>Kaistella</taxon>
    </lineage>
</organism>
<gene>
    <name evidence="1" type="ORF">EIB73_04195</name>
</gene>
<dbReference type="KEGG" id="ccas:EIB73_04195"/>
<proteinExistence type="predicted"/>
<dbReference type="InterPro" id="IPR032466">
    <property type="entry name" value="Metal_Hydrolase"/>
</dbReference>